<dbReference type="EMBL" id="FTOA01000005">
    <property type="protein sequence ID" value="SIT00914.1"/>
    <property type="molecule type" value="Genomic_DNA"/>
</dbReference>
<dbReference type="InterPro" id="IPR036821">
    <property type="entry name" value="Peptide_deformylase_sf"/>
</dbReference>
<dbReference type="RefSeq" id="WP_076401218.1">
    <property type="nucleotide sequence ID" value="NZ_FTOA01000005.1"/>
</dbReference>
<dbReference type="NCBIfam" id="NF001159">
    <property type="entry name" value="PRK00150.1-3"/>
    <property type="match status" value="1"/>
</dbReference>
<dbReference type="PANTHER" id="PTHR10458">
    <property type="entry name" value="PEPTIDE DEFORMYLASE"/>
    <property type="match status" value="1"/>
</dbReference>
<evidence type="ECO:0000256" key="2">
    <source>
        <dbReference type="ARBA" id="ARBA00022723"/>
    </source>
</evidence>
<keyword evidence="8" id="KW-1185">Reference proteome</keyword>
<evidence type="ECO:0000256" key="1">
    <source>
        <dbReference type="ARBA" id="ARBA00010759"/>
    </source>
</evidence>
<dbReference type="STRING" id="80876.SAMN05421779_105320"/>
<feature type="binding site" evidence="6">
    <location>
        <position position="104"/>
    </location>
    <ligand>
        <name>Fe cation</name>
        <dbReference type="ChEBI" id="CHEBI:24875"/>
    </ligand>
</feature>
<comment type="catalytic activity">
    <reaction evidence="6">
        <text>N-terminal N-formyl-L-methionyl-[peptide] + H2O = N-terminal L-methionyl-[peptide] + formate</text>
        <dbReference type="Rhea" id="RHEA:24420"/>
        <dbReference type="Rhea" id="RHEA-COMP:10639"/>
        <dbReference type="Rhea" id="RHEA-COMP:10640"/>
        <dbReference type="ChEBI" id="CHEBI:15377"/>
        <dbReference type="ChEBI" id="CHEBI:15740"/>
        <dbReference type="ChEBI" id="CHEBI:49298"/>
        <dbReference type="ChEBI" id="CHEBI:64731"/>
        <dbReference type="EC" id="3.5.1.88"/>
    </reaction>
</comment>
<dbReference type="PRINTS" id="PR01576">
    <property type="entry name" value="PDEFORMYLASE"/>
</dbReference>
<accession>A0A1N7NRG0</accession>
<keyword evidence="5 6" id="KW-0408">Iron</keyword>
<evidence type="ECO:0000313" key="8">
    <source>
        <dbReference type="Proteomes" id="UP000185678"/>
    </source>
</evidence>
<dbReference type="FunFam" id="3.90.45.10:FF:000003">
    <property type="entry name" value="Peptide deformylase"/>
    <property type="match status" value="1"/>
</dbReference>
<feature type="binding site" evidence="6">
    <location>
        <position position="150"/>
    </location>
    <ligand>
        <name>Fe cation</name>
        <dbReference type="ChEBI" id="CHEBI:24875"/>
    </ligand>
</feature>
<comment type="function">
    <text evidence="6">Removes the formyl group from the N-terminal Met of newly synthesized proteins. Requires at least a dipeptide for an efficient rate of reaction. N-terminal L-methionine is a prerequisite for activity but the enzyme has broad specificity at other positions.</text>
</comment>
<dbReference type="OrthoDB" id="9804313at2"/>
<sequence length="179" mass="19400">MAVREIVRMGHPVLRRSAEPVGDPASAEIRALVGDMVDTLRDSGGVGLAAPQIAVSSRVVIFMVPPERADSEAVREVGGVPLTVLINPQIEVLDPTVVYRPEACLSIPEMAGVVPRPTRIRYRAVGLDGEPVEAEASGFHARVVLHEVDHLDGILYPMQMDDLSTFGFVSELRKAQEEQ</sequence>
<evidence type="ECO:0000313" key="7">
    <source>
        <dbReference type="EMBL" id="SIT00914.1"/>
    </source>
</evidence>
<dbReference type="NCBIfam" id="TIGR00079">
    <property type="entry name" value="pept_deformyl"/>
    <property type="match status" value="1"/>
</dbReference>
<dbReference type="HAMAP" id="MF_00163">
    <property type="entry name" value="Pep_deformylase"/>
    <property type="match status" value="1"/>
</dbReference>
<dbReference type="AlphaFoldDB" id="A0A1N7NRG0"/>
<dbReference type="PANTHER" id="PTHR10458:SF20">
    <property type="entry name" value="PEPTIDE DEFORMYLASE 1"/>
    <property type="match status" value="1"/>
</dbReference>
<dbReference type="Pfam" id="PF01327">
    <property type="entry name" value="Pep_deformylase"/>
    <property type="match status" value="1"/>
</dbReference>
<evidence type="ECO:0000256" key="4">
    <source>
        <dbReference type="ARBA" id="ARBA00022917"/>
    </source>
</evidence>
<organism evidence="7 8">
    <name type="scientific">Insolitispirillum peregrinum</name>
    <dbReference type="NCBI Taxonomy" id="80876"/>
    <lineage>
        <taxon>Bacteria</taxon>
        <taxon>Pseudomonadati</taxon>
        <taxon>Pseudomonadota</taxon>
        <taxon>Alphaproteobacteria</taxon>
        <taxon>Rhodospirillales</taxon>
        <taxon>Novispirillaceae</taxon>
        <taxon>Insolitispirillum</taxon>
    </lineage>
</organism>
<gene>
    <name evidence="6" type="primary">def</name>
    <name evidence="7" type="ORF">SAMN05421779_105320</name>
</gene>
<name>A0A1N7NRG0_9PROT</name>
<dbReference type="Gene3D" id="3.90.45.10">
    <property type="entry name" value="Peptide deformylase"/>
    <property type="match status" value="1"/>
</dbReference>
<evidence type="ECO:0000256" key="5">
    <source>
        <dbReference type="ARBA" id="ARBA00023004"/>
    </source>
</evidence>
<feature type="binding site" evidence="6">
    <location>
        <position position="146"/>
    </location>
    <ligand>
        <name>Fe cation</name>
        <dbReference type="ChEBI" id="CHEBI:24875"/>
    </ligand>
</feature>
<reference evidence="7 8" key="1">
    <citation type="submission" date="2017-01" db="EMBL/GenBank/DDBJ databases">
        <authorList>
            <person name="Mah S.A."/>
            <person name="Swanson W.J."/>
            <person name="Moy G.W."/>
            <person name="Vacquier V.D."/>
        </authorList>
    </citation>
    <scope>NUCLEOTIDE SEQUENCE [LARGE SCALE GENOMIC DNA]</scope>
    <source>
        <strain evidence="7 8">DSM 11589</strain>
    </source>
</reference>
<comment type="similarity">
    <text evidence="1 6">Belongs to the polypeptide deformylase family.</text>
</comment>
<dbReference type="Proteomes" id="UP000185678">
    <property type="component" value="Unassembled WGS sequence"/>
</dbReference>
<dbReference type="EC" id="3.5.1.88" evidence="6"/>
<dbReference type="PIRSF" id="PIRSF004749">
    <property type="entry name" value="Pep_def"/>
    <property type="match status" value="1"/>
</dbReference>
<comment type="cofactor">
    <cofactor evidence="6">
        <name>Fe(2+)</name>
        <dbReference type="ChEBI" id="CHEBI:29033"/>
    </cofactor>
    <text evidence="6">Binds 1 Fe(2+) ion.</text>
</comment>
<dbReference type="GO" id="GO:0006412">
    <property type="term" value="P:translation"/>
    <property type="evidence" value="ECO:0007669"/>
    <property type="project" value="UniProtKB-UniRule"/>
</dbReference>
<dbReference type="SUPFAM" id="SSF56420">
    <property type="entry name" value="Peptide deformylase"/>
    <property type="match status" value="1"/>
</dbReference>
<proteinExistence type="inferred from homology"/>
<keyword evidence="2 6" id="KW-0479">Metal-binding</keyword>
<feature type="active site" evidence="6">
    <location>
        <position position="147"/>
    </location>
</feature>
<dbReference type="CDD" id="cd00487">
    <property type="entry name" value="Pep_deformylase"/>
    <property type="match status" value="1"/>
</dbReference>
<evidence type="ECO:0000256" key="6">
    <source>
        <dbReference type="HAMAP-Rule" id="MF_00163"/>
    </source>
</evidence>
<protein>
    <recommendedName>
        <fullName evidence="6">Peptide deformylase</fullName>
        <shortName evidence="6">PDF</shortName>
        <ecNumber evidence="6">3.5.1.88</ecNumber>
    </recommendedName>
    <alternativeName>
        <fullName evidence="6">Polypeptide deformylase</fullName>
    </alternativeName>
</protein>
<dbReference type="GO" id="GO:0042586">
    <property type="term" value="F:peptide deformylase activity"/>
    <property type="evidence" value="ECO:0007669"/>
    <property type="project" value="UniProtKB-UniRule"/>
</dbReference>
<evidence type="ECO:0000256" key="3">
    <source>
        <dbReference type="ARBA" id="ARBA00022801"/>
    </source>
</evidence>
<keyword evidence="4 6" id="KW-0648">Protein biosynthesis</keyword>
<dbReference type="GO" id="GO:0046872">
    <property type="term" value="F:metal ion binding"/>
    <property type="evidence" value="ECO:0007669"/>
    <property type="project" value="UniProtKB-KW"/>
</dbReference>
<keyword evidence="3 6" id="KW-0378">Hydrolase</keyword>
<dbReference type="InterPro" id="IPR023635">
    <property type="entry name" value="Peptide_deformylase"/>
</dbReference>